<keyword evidence="4 6" id="KW-1133">Transmembrane helix</keyword>
<organism evidence="8 9">
    <name type="scientific">Paramecium primaurelia</name>
    <dbReference type="NCBI Taxonomy" id="5886"/>
    <lineage>
        <taxon>Eukaryota</taxon>
        <taxon>Sar</taxon>
        <taxon>Alveolata</taxon>
        <taxon>Ciliophora</taxon>
        <taxon>Intramacronucleata</taxon>
        <taxon>Oligohymenophorea</taxon>
        <taxon>Peniculida</taxon>
        <taxon>Parameciidae</taxon>
        <taxon>Paramecium</taxon>
    </lineage>
</organism>
<feature type="domain" description="Major facilitator superfamily (MFS) profile" evidence="7">
    <location>
        <begin position="21"/>
        <end position="444"/>
    </location>
</feature>
<feature type="transmembrane region" description="Helical" evidence="6">
    <location>
        <begin position="21"/>
        <end position="45"/>
    </location>
</feature>
<reference evidence="8" key="1">
    <citation type="submission" date="2021-01" db="EMBL/GenBank/DDBJ databases">
        <authorList>
            <consortium name="Genoscope - CEA"/>
            <person name="William W."/>
        </authorList>
    </citation>
    <scope>NUCLEOTIDE SEQUENCE</scope>
</reference>
<dbReference type="Pfam" id="PF07690">
    <property type="entry name" value="MFS_1"/>
    <property type="match status" value="1"/>
</dbReference>
<dbReference type="PROSITE" id="PS50850">
    <property type="entry name" value="MFS"/>
    <property type="match status" value="1"/>
</dbReference>
<dbReference type="InterPro" id="IPR005829">
    <property type="entry name" value="Sugar_transporter_CS"/>
</dbReference>
<dbReference type="GO" id="GO:0022857">
    <property type="term" value="F:transmembrane transporter activity"/>
    <property type="evidence" value="ECO:0007669"/>
    <property type="project" value="InterPro"/>
</dbReference>
<dbReference type="InterPro" id="IPR011701">
    <property type="entry name" value="MFS"/>
</dbReference>
<proteinExistence type="predicted"/>
<evidence type="ECO:0000313" key="9">
    <source>
        <dbReference type="Proteomes" id="UP000688137"/>
    </source>
</evidence>
<feature type="transmembrane region" description="Helical" evidence="6">
    <location>
        <begin position="86"/>
        <end position="106"/>
    </location>
</feature>
<dbReference type="InterPro" id="IPR020846">
    <property type="entry name" value="MFS_dom"/>
</dbReference>
<evidence type="ECO:0000256" key="2">
    <source>
        <dbReference type="ARBA" id="ARBA00022448"/>
    </source>
</evidence>
<feature type="transmembrane region" description="Helical" evidence="6">
    <location>
        <begin position="358"/>
        <end position="380"/>
    </location>
</feature>
<evidence type="ECO:0000256" key="6">
    <source>
        <dbReference type="SAM" id="Phobius"/>
    </source>
</evidence>
<comment type="subcellular location">
    <subcellularLocation>
        <location evidence="1">Membrane</location>
        <topology evidence="1">Multi-pass membrane protein</topology>
    </subcellularLocation>
</comment>
<protein>
    <recommendedName>
        <fullName evidence="7">Major facilitator superfamily (MFS) profile domain-containing protein</fullName>
    </recommendedName>
</protein>
<feature type="transmembrane region" description="Helical" evidence="6">
    <location>
        <begin position="301"/>
        <end position="322"/>
    </location>
</feature>
<comment type="caution">
    <text evidence="8">The sequence shown here is derived from an EMBL/GenBank/DDBJ whole genome shotgun (WGS) entry which is preliminary data.</text>
</comment>
<evidence type="ECO:0000256" key="1">
    <source>
        <dbReference type="ARBA" id="ARBA00004141"/>
    </source>
</evidence>
<feature type="transmembrane region" description="Helical" evidence="6">
    <location>
        <begin position="112"/>
        <end position="133"/>
    </location>
</feature>
<feature type="transmembrane region" description="Helical" evidence="6">
    <location>
        <begin position="57"/>
        <end position="79"/>
    </location>
</feature>
<dbReference type="PROSITE" id="PS00217">
    <property type="entry name" value="SUGAR_TRANSPORT_2"/>
    <property type="match status" value="1"/>
</dbReference>
<feature type="transmembrane region" description="Helical" evidence="6">
    <location>
        <begin position="145"/>
        <end position="168"/>
    </location>
</feature>
<dbReference type="EMBL" id="CAJJDM010000057">
    <property type="protein sequence ID" value="CAD8076269.1"/>
    <property type="molecule type" value="Genomic_DNA"/>
</dbReference>
<dbReference type="OMA" id="ACESYPL"/>
<dbReference type="GO" id="GO:0016020">
    <property type="term" value="C:membrane"/>
    <property type="evidence" value="ECO:0007669"/>
    <property type="project" value="UniProtKB-SubCell"/>
</dbReference>
<keyword evidence="5 6" id="KW-0472">Membrane</keyword>
<evidence type="ECO:0000259" key="7">
    <source>
        <dbReference type="PROSITE" id="PS50850"/>
    </source>
</evidence>
<feature type="transmembrane region" description="Helical" evidence="6">
    <location>
        <begin position="334"/>
        <end position="352"/>
    </location>
</feature>
<keyword evidence="2" id="KW-0813">Transport</keyword>
<gene>
    <name evidence="8" type="ORF">PPRIM_AZ9-3.1.T0560021</name>
</gene>
<dbReference type="AlphaFoldDB" id="A0A8S1M918"/>
<keyword evidence="9" id="KW-1185">Reference proteome</keyword>
<dbReference type="PANTHER" id="PTHR23511">
    <property type="entry name" value="SYNAPTIC VESICLE GLYCOPROTEIN 2"/>
    <property type="match status" value="1"/>
</dbReference>
<keyword evidence="3 6" id="KW-0812">Transmembrane</keyword>
<evidence type="ECO:0000256" key="4">
    <source>
        <dbReference type="ARBA" id="ARBA00022989"/>
    </source>
</evidence>
<evidence type="ECO:0000256" key="5">
    <source>
        <dbReference type="ARBA" id="ARBA00023136"/>
    </source>
</evidence>
<evidence type="ECO:0000256" key="3">
    <source>
        <dbReference type="ARBA" id="ARBA00022692"/>
    </source>
</evidence>
<evidence type="ECO:0000313" key="8">
    <source>
        <dbReference type="EMBL" id="CAD8076269.1"/>
    </source>
</evidence>
<dbReference type="PANTHER" id="PTHR23511:SF5">
    <property type="entry name" value="MAJOR FACILITATOR-TYPE TRANSPORTER HXNZ-RELATED"/>
    <property type="match status" value="1"/>
</dbReference>
<feature type="transmembrane region" description="Helical" evidence="6">
    <location>
        <begin position="392"/>
        <end position="413"/>
    </location>
</feature>
<accession>A0A8S1M918</accession>
<sequence>MISFDQILEKKIGTGFYQFKTMSIVGLVEFCNGILFTFMSIMMSILKSEWSLTSSQIANIGSSYLLGIVLGNILCAFLVDKIGRKTTFAFSTAICAFLCFYISFTNTYIEMILLRLLFGAIFGITYQLGFIILSEITEAKFRGRFSFSVSLLFVLGKICLIILCFVFLDSLESGNWRGLMLFNGIPLTIASVLSFIFLKETIRYQLNLGKFDQAFEEIEIILKENGKEDRILNEEEKKGLQLWQEKQKVEFQEQQLHKYGIFSSEYKTITLLLWLIYVLANFQSMTIYLLMPFLLAQKNSGFSPMLILFIIEFCFSIIIYHFIDNPHYGGRINIIAYSGVALLLSNGLLFIFQEKILYLGLFVIKIATRGLFSTIGILACESYPLYLRSQGCGIAQAIGKIGVIPSPYFLFPLLFFDPYLPFLLMALLSILILIFAYVFDKDKTQKHLETLKEE</sequence>
<feature type="transmembrane region" description="Helical" evidence="6">
    <location>
        <begin position="180"/>
        <end position="198"/>
    </location>
</feature>
<dbReference type="Proteomes" id="UP000688137">
    <property type="component" value="Unassembled WGS sequence"/>
</dbReference>
<feature type="transmembrane region" description="Helical" evidence="6">
    <location>
        <begin position="271"/>
        <end position="295"/>
    </location>
</feature>
<feature type="transmembrane region" description="Helical" evidence="6">
    <location>
        <begin position="419"/>
        <end position="439"/>
    </location>
</feature>
<name>A0A8S1M918_PARPR</name>